<proteinExistence type="predicted"/>
<dbReference type="Pfam" id="PF25534">
    <property type="entry name" value="DUF7918"/>
    <property type="match status" value="1"/>
</dbReference>
<organism evidence="2 3">
    <name type="scientific">Exophiala dermatitidis</name>
    <name type="common">Black yeast-like fungus</name>
    <name type="synonym">Wangiella dermatitidis</name>
    <dbReference type="NCBI Taxonomy" id="5970"/>
    <lineage>
        <taxon>Eukaryota</taxon>
        <taxon>Fungi</taxon>
        <taxon>Dikarya</taxon>
        <taxon>Ascomycota</taxon>
        <taxon>Pezizomycotina</taxon>
        <taxon>Eurotiomycetes</taxon>
        <taxon>Chaetothyriomycetidae</taxon>
        <taxon>Chaetothyriales</taxon>
        <taxon>Herpotrichiellaceae</taxon>
        <taxon>Exophiala</taxon>
    </lineage>
</organism>
<sequence length="144" mass="15958">MAILNNVEITVASDGQPVREYQPPADDREALNACKLFPNSPTVVKYIEATPGGQFQIRYLLTGHQSFEGADYLSLDTAIDGQDIRSPAVLKESYISRKGDSWSRYEDVVEGAETGSRSKTTLSPFYWRELSRSTTSPKTNGGLY</sequence>
<evidence type="ECO:0000313" key="2">
    <source>
        <dbReference type="EMBL" id="KAJ8990465.1"/>
    </source>
</evidence>
<dbReference type="AlphaFoldDB" id="A0AAN6ITQ5"/>
<name>A0AAN6ITQ5_EXODE</name>
<gene>
    <name evidence="2" type="ORF">HRR80_005251</name>
</gene>
<protein>
    <recommendedName>
        <fullName evidence="1">DUF7918 domain-containing protein</fullName>
    </recommendedName>
</protein>
<evidence type="ECO:0000259" key="1">
    <source>
        <dbReference type="Pfam" id="PF25534"/>
    </source>
</evidence>
<feature type="domain" description="DUF7918" evidence="1">
    <location>
        <begin position="7"/>
        <end position="136"/>
    </location>
</feature>
<dbReference type="InterPro" id="IPR057678">
    <property type="entry name" value="DUF7918"/>
</dbReference>
<reference evidence="2" key="1">
    <citation type="submission" date="2023-01" db="EMBL/GenBank/DDBJ databases">
        <title>Exophiala dermititidis isolated from Cystic Fibrosis Patient.</title>
        <authorList>
            <person name="Kurbessoian T."/>
            <person name="Crocker A."/>
            <person name="Murante D."/>
            <person name="Hogan D.A."/>
            <person name="Stajich J.E."/>
        </authorList>
    </citation>
    <scope>NUCLEOTIDE SEQUENCE</scope>
    <source>
        <strain evidence="2">Ex8</strain>
    </source>
</reference>
<comment type="caution">
    <text evidence="2">The sequence shown here is derived from an EMBL/GenBank/DDBJ whole genome shotgun (WGS) entry which is preliminary data.</text>
</comment>
<dbReference type="EMBL" id="JAJGCB010000010">
    <property type="protein sequence ID" value="KAJ8990465.1"/>
    <property type="molecule type" value="Genomic_DNA"/>
</dbReference>
<dbReference type="Proteomes" id="UP001161757">
    <property type="component" value="Unassembled WGS sequence"/>
</dbReference>
<accession>A0AAN6ITQ5</accession>
<evidence type="ECO:0000313" key="3">
    <source>
        <dbReference type="Proteomes" id="UP001161757"/>
    </source>
</evidence>